<sequence length="118" mass="12776">MIAITRREMLRAMASVVTSAVSATVWAQHGNMGPVGPPVILADAVVIDQTGKSRLLGELLREGVTAVQTIYTVAVRFALCRERCSAQFKTGCDKPGVYKVFCGRHPNMKATITVQQLD</sequence>
<feature type="signal peptide" evidence="2">
    <location>
        <begin position="1"/>
        <end position="27"/>
    </location>
</feature>
<organism evidence="3 4">
    <name type="scientific">Paraburkholderia piptadeniae</name>
    <dbReference type="NCBI Taxonomy" id="1701573"/>
    <lineage>
        <taxon>Bacteria</taxon>
        <taxon>Pseudomonadati</taxon>
        <taxon>Pseudomonadota</taxon>
        <taxon>Betaproteobacteria</taxon>
        <taxon>Burkholderiales</taxon>
        <taxon>Burkholderiaceae</taxon>
        <taxon>Paraburkholderia</taxon>
    </lineage>
</organism>
<reference evidence="3" key="1">
    <citation type="submission" date="2016-12" db="EMBL/GenBank/DDBJ databases">
        <authorList>
            <person name="Moulin L."/>
        </authorList>
    </citation>
    <scope>NUCLEOTIDE SEQUENCE [LARGE SCALE GENOMIC DNA]</scope>
    <source>
        <strain evidence="3">STM 7183</strain>
    </source>
</reference>
<dbReference type="InterPro" id="IPR008972">
    <property type="entry name" value="Cupredoxin"/>
</dbReference>
<proteinExistence type="predicted"/>
<feature type="chain" id="PRO_5012410754" evidence="2">
    <location>
        <begin position="28"/>
        <end position="118"/>
    </location>
</feature>
<keyword evidence="2" id="KW-0732">Signal</keyword>
<name>A0A1N7SMD0_9BURK</name>
<accession>A0A1N7SMD0</accession>
<dbReference type="OrthoDB" id="9180103at2"/>
<dbReference type="SUPFAM" id="SSF49503">
    <property type="entry name" value="Cupredoxins"/>
    <property type="match status" value="1"/>
</dbReference>
<evidence type="ECO:0000256" key="1">
    <source>
        <dbReference type="ARBA" id="ARBA00004418"/>
    </source>
</evidence>
<dbReference type="AlphaFoldDB" id="A0A1N7SMD0"/>
<dbReference type="EMBL" id="CYGY02000063">
    <property type="protein sequence ID" value="SIT48139.1"/>
    <property type="molecule type" value="Genomic_DNA"/>
</dbReference>
<evidence type="ECO:0000313" key="4">
    <source>
        <dbReference type="Proteomes" id="UP000195569"/>
    </source>
</evidence>
<evidence type="ECO:0000313" key="3">
    <source>
        <dbReference type="EMBL" id="SIT48139.1"/>
    </source>
</evidence>
<dbReference type="GO" id="GO:0042597">
    <property type="term" value="C:periplasmic space"/>
    <property type="evidence" value="ECO:0007669"/>
    <property type="project" value="UniProtKB-SubCell"/>
</dbReference>
<comment type="subcellular location">
    <subcellularLocation>
        <location evidence="1">Periplasm</location>
    </subcellularLocation>
</comment>
<dbReference type="Proteomes" id="UP000195569">
    <property type="component" value="Unassembled WGS sequence"/>
</dbReference>
<evidence type="ECO:0000256" key="2">
    <source>
        <dbReference type="SAM" id="SignalP"/>
    </source>
</evidence>
<protein>
    <submittedName>
        <fullName evidence="3">Uncharacterized protein</fullName>
    </submittedName>
</protein>
<keyword evidence="4" id="KW-1185">Reference proteome</keyword>
<gene>
    <name evidence="3" type="ORF">BN2476_630016</name>
</gene>
<dbReference type="RefSeq" id="WP_087737872.1">
    <property type="nucleotide sequence ID" value="NZ_CYGY02000063.1"/>
</dbReference>
<comment type="caution">
    <text evidence="3">The sequence shown here is derived from an EMBL/GenBank/DDBJ whole genome shotgun (WGS) entry which is preliminary data.</text>
</comment>